<dbReference type="InterPro" id="IPR034629">
    <property type="entry name" value="PTCD2"/>
</dbReference>
<dbReference type="GO" id="GO:0050684">
    <property type="term" value="P:regulation of mRNA processing"/>
    <property type="evidence" value="ECO:0007669"/>
    <property type="project" value="InterPro"/>
</dbReference>
<proteinExistence type="predicted"/>
<protein>
    <submittedName>
        <fullName evidence="2">Uncharacterized protein</fullName>
    </submittedName>
</protein>
<evidence type="ECO:0000313" key="2">
    <source>
        <dbReference type="EnsemblMetazoa" id="MESCA000801-PA"/>
    </source>
</evidence>
<dbReference type="HOGENOM" id="CLU_059624_0_0_1"/>
<reference evidence="2" key="2">
    <citation type="submission" date="2015-06" db="UniProtKB">
        <authorList>
            <consortium name="EnsemblMetazoa"/>
        </authorList>
    </citation>
    <scope>IDENTIFICATION</scope>
</reference>
<evidence type="ECO:0000256" key="1">
    <source>
        <dbReference type="SAM" id="MobiDB-lite"/>
    </source>
</evidence>
<dbReference type="PANTHER" id="PTHR14700">
    <property type="entry name" value="PENTATRICOPEPTIDE REPEAT-CONTAINING PROTEIN 2, MITOCHONDRIAL"/>
    <property type="match status" value="1"/>
</dbReference>
<dbReference type="STRING" id="36166.T1GC06"/>
<sequence>MFRKVSLLRNVLVKQVPASRSLYSETALGVDNYIIGREKVKQQFSSLNEDKFREKMNEFSSDKAGNMVFTEDLKNMVHLINKTPEDMELIEKMLYKYNSQNKELRFGLFVFGPVIMRMFYHLNEVDRALKLFKDPNMEGFFDQLISFQLLLDLLYENKRYDEESQIDHLCQIGQTRQCQPILRNSINVDEPVFKKRTFIKKAIDELKQSIEKNAEKDLEVDFSKIEKTLIQNGQINEDTIEQLLCTEIASTALSGQRRNKGVIAASFNEASNNNSNKPPRKPRHFNNHNNQRVGLNDMY</sequence>
<dbReference type="PANTHER" id="PTHR14700:SF0">
    <property type="entry name" value="PENTATRICOPEPTIDE REPEAT-CONTAINING PROTEIN 2, MITOCHONDRIAL"/>
    <property type="match status" value="1"/>
</dbReference>
<dbReference type="EnsemblMetazoa" id="MESCA000801-RA">
    <property type="protein sequence ID" value="MESCA000801-PA"/>
    <property type="gene ID" value="MESCA000801"/>
</dbReference>
<dbReference type="AlphaFoldDB" id="T1GC06"/>
<organism evidence="2 3">
    <name type="scientific">Megaselia scalaris</name>
    <name type="common">Humpbacked fly</name>
    <name type="synonym">Phora scalaris</name>
    <dbReference type="NCBI Taxonomy" id="36166"/>
    <lineage>
        <taxon>Eukaryota</taxon>
        <taxon>Metazoa</taxon>
        <taxon>Ecdysozoa</taxon>
        <taxon>Arthropoda</taxon>
        <taxon>Hexapoda</taxon>
        <taxon>Insecta</taxon>
        <taxon>Pterygota</taxon>
        <taxon>Neoptera</taxon>
        <taxon>Endopterygota</taxon>
        <taxon>Diptera</taxon>
        <taxon>Brachycera</taxon>
        <taxon>Muscomorpha</taxon>
        <taxon>Platypezoidea</taxon>
        <taxon>Phoridae</taxon>
        <taxon>Megaseliini</taxon>
        <taxon>Megaselia</taxon>
    </lineage>
</organism>
<dbReference type="GO" id="GO:0007005">
    <property type="term" value="P:mitochondrion organization"/>
    <property type="evidence" value="ECO:0007669"/>
    <property type="project" value="TreeGrafter"/>
</dbReference>
<feature type="compositionally biased region" description="Low complexity" evidence="1">
    <location>
        <begin position="267"/>
        <end position="277"/>
    </location>
</feature>
<dbReference type="EMBL" id="CAQQ02029468">
    <property type="status" value="NOT_ANNOTATED_CDS"/>
    <property type="molecule type" value="Genomic_DNA"/>
</dbReference>
<name>T1GC06_MEGSC</name>
<reference evidence="3" key="1">
    <citation type="submission" date="2013-02" db="EMBL/GenBank/DDBJ databases">
        <authorList>
            <person name="Hughes D."/>
        </authorList>
    </citation>
    <scope>NUCLEOTIDE SEQUENCE</scope>
    <source>
        <strain>Durham</strain>
        <strain evidence="3">NC isolate 2 -- Noor lab</strain>
    </source>
</reference>
<dbReference type="Proteomes" id="UP000015102">
    <property type="component" value="Unassembled WGS sequence"/>
</dbReference>
<feature type="region of interest" description="Disordered" evidence="1">
    <location>
        <begin position="267"/>
        <end position="299"/>
    </location>
</feature>
<keyword evidence="3" id="KW-1185">Reference proteome</keyword>
<dbReference type="GO" id="GO:0005739">
    <property type="term" value="C:mitochondrion"/>
    <property type="evidence" value="ECO:0007669"/>
    <property type="project" value="InterPro"/>
</dbReference>
<accession>T1GC06</accession>
<dbReference type="GO" id="GO:0003723">
    <property type="term" value="F:RNA binding"/>
    <property type="evidence" value="ECO:0007669"/>
    <property type="project" value="TreeGrafter"/>
</dbReference>
<evidence type="ECO:0000313" key="3">
    <source>
        <dbReference type="Proteomes" id="UP000015102"/>
    </source>
</evidence>